<sequence length="104" mass="11982">MGPSKANEMLLFNKKLTASEAKACGLVSEVFPDATFQCDVSLRLKGLEDMSFNSMIYAKKLTRDLERDLLHEVNKNECERLVERWQSEDCMKAIMAFFQRKAKL</sequence>
<dbReference type="PANTHER" id="PTHR43684:SF1">
    <property type="entry name" value="ENOYL-COA DELTA ISOMERASE 2"/>
    <property type="match status" value="1"/>
</dbReference>
<organism evidence="4 5">
    <name type="scientific">Limulus polyphemus</name>
    <name type="common">Atlantic horseshoe crab</name>
    <dbReference type="NCBI Taxonomy" id="6850"/>
    <lineage>
        <taxon>Eukaryota</taxon>
        <taxon>Metazoa</taxon>
        <taxon>Ecdysozoa</taxon>
        <taxon>Arthropoda</taxon>
        <taxon>Chelicerata</taxon>
        <taxon>Merostomata</taxon>
        <taxon>Xiphosura</taxon>
        <taxon>Limulidae</taxon>
        <taxon>Limulus</taxon>
    </lineage>
</organism>
<dbReference type="Gene3D" id="3.90.226.10">
    <property type="entry name" value="2-enoyl-CoA Hydratase, Chain A, domain 1"/>
    <property type="match status" value="1"/>
</dbReference>
<proteinExistence type="predicted"/>
<evidence type="ECO:0000313" key="4">
    <source>
        <dbReference type="Proteomes" id="UP000694941"/>
    </source>
</evidence>
<dbReference type="GeneID" id="106476076"/>
<dbReference type="SUPFAM" id="SSF52096">
    <property type="entry name" value="ClpP/crotonase"/>
    <property type="match status" value="1"/>
</dbReference>
<evidence type="ECO:0000256" key="3">
    <source>
        <dbReference type="ARBA" id="ARBA00023235"/>
    </source>
</evidence>
<protein>
    <submittedName>
        <fullName evidence="5">Enoyl-CoA delta isomerase 2, mitochondrial-like</fullName>
    </submittedName>
</protein>
<dbReference type="InterPro" id="IPR051053">
    <property type="entry name" value="ECH/Chromodomain_protein"/>
</dbReference>
<dbReference type="PANTHER" id="PTHR43684">
    <property type="match status" value="1"/>
</dbReference>
<name>A0ABM1C0P7_LIMPO</name>
<dbReference type="Gene3D" id="1.10.12.10">
    <property type="entry name" value="Lyase 2-enoyl-coa Hydratase, Chain A, domain 2"/>
    <property type="match status" value="1"/>
</dbReference>
<gene>
    <name evidence="5" type="primary">LOC106476076</name>
</gene>
<accession>A0ABM1C0P7</accession>
<dbReference type="InterPro" id="IPR001753">
    <property type="entry name" value="Enoyl-CoA_hydra/iso"/>
</dbReference>
<dbReference type="RefSeq" id="XP_013792203.1">
    <property type="nucleotide sequence ID" value="XM_013936749.2"/>
</dbReference>
<comment type="subcellular location">
    <subcellularLocation>
        <location evidence="1">Peroxisome</location>
    </subcellularLocation>
</comment>
<reference evidence="5" key="1">
    <citation type="submission" date="2025-08" db="UniProtKB">
        <authorList>
            <consortium name="RefSeq"/>
        </authorList>
    </citation>
    <scope>IDENTIFICATION</scope>
    <source>
        <tissue evidence="5">Muscle</tissue>
    </source>
</reference>
<evidence type="ECO:0000313" key="5">
    <source>
        <dbReference type="RefSeq" id="XP_013792203.1"/>
    </source>
</evidence>
<evidence type="ECO:0000256" key="2">
    <source>
        <dbReference type="ARBA" id="ARBA00023140"/>
    </source>
</evidence>
<dbReference type="InterPro" id="IPR014748">
    <property type="entry name" value="Enoyl-CoA_hydra_C"/>
</dbReference>
<dbReference type="InterPro" id="IPR029045">
    <property type="entry name" value="ClpP/crotonase-like_dom_sf"/>
</dbReference>
<dbReference type="Proteomes" id="UP000694941">
    <property type="component" value="Unplaced"/>
</dbReference>
<keyword evidence="2" id="KW-0576">Peroxisome</keyword>
<evidence type="ECO:0000256" key="1">
    <source>
        <dbReference type="ARBA" id="ARBA00004275"/>
    </source>
</evidence>
<keyword evidence="4" id="KW-1185">Reference proteome</keyword>
<keyword evidence="3" id="KW-0413">Isomerase</keyword>
<dbReference type="Pfam" id="PF00378">
    <property type="entry name" value="ECH_1"/>
    <property type="match status" value="1"/>
</dbReference>